<dbReference type="InParanoid" id="L8FQM2"/>
<feature type="transmembrane region" description="Helical" evidence="2">
    <location>
        <begin position="39"/>
        <end position="57"/>
    </location>
</feature>
<dbReference type="OrthoDB" id="3440457at2759"/>
<protein>
    <submittedName>
        <fullName evidence="3">Uncharacterized protein</fullName>
    </submittedName>
</protein>
<evidence type="ECO:0000313" key="4">
    <source>
        <dbReference type="Proteomes" id="UP000011064"/>
    </source>
</evidence>
<dbReference type="Proteomes" id="UP000011064">
    <property type="component" value="Unassembled WGS sequence"/>
</dbReference>
<keyword evidence="2" id="KW-0472">Membrane</keyword>
<keyword evidence="2" id="KW-0812">Transmembrane</keyword>
<keyword evidence="2" id="KW-1133">Transmembrane helix</keyword>
<evidence type="ECO:0000313" key="3">
    <source>
        <dbReference type="EMBL" id="ELR02844.1"/>
    </source>
</evidence>
<dbReference type="STRING" id="658429.L8FQM2"/>
<feature type="region of interest" description="Disordered" evidence="1">
    <location>
        <begin position="137"/>
        <end position="199"/>
    </location>
</feature>
<dbReference type="EMBL" id="GL573297">
    <property type="protein sequence ID" value="ELR02844.1"/>
    <property type="molecule type" value="Genomic_DNA"/>
</dbReference>
<dbReference type="InterPro" id="IPR021842">
    <property type="entry name" value="DUF3435"/>
</dbReference>
<feature type="transmembrane region" description="Helical" evidence="2">
    <location>
        <begin position="350"/>
        <end position="367"/>
    </location>
</feature>
<keyword evidence="4" id="KW-1185">Reference proteome</keyword>
<dbReference type="Pfam" id="PF11917">
    <property type="entry name" value="DUF3435"/>
    <property type="match status" value="1"/>
</dbReference>
<proteinExistence type="predicted"/>
<evidence type="ECO:0000256" key="1">
    <source>
        <dbReference type="SAM" id="MobiDB-lite"/>
    </source>
</evidence>
<gene>
    <name evidence="3" type="ORF">GMDG_05777</name>
</gene>
<organism evidence="3 4">
    <name type="scientific">Pseudogymnoascus destructans (strain ATCC MYA-4855 / 20631-21)</name>
    <name type="common">Bat white-nose syndrome fungus</name>
    <name type="synonym">Geomyces destructans</name>
    <dbReference type="NCBI Taxonomy" id="658429"/>
    <lineage>
        <taxon>Eukaryota</taxon>
        <taxon>Fungi</taxon>
        <taxon>Dikarya</taxon>
        <taxon>Ascomycota</taxon>
        <taxon>Pezizomycotina</taxon>
        <taxon>Leotiomycetes</taxon>
        <taxon>Thelebolales</taxon>
        <taxon>Thelebolaceae</taxon>
        <taxon>Pseudogymnoascus</taxon>
    </lineage>
</organism>
<reference evidence="4" key="1">
    <citation type="submission" date="2010-09" db="EMBL/GenBank/DDBJ databases">
        <title>The genome sequence of Geomyces destructans 20631-21.</title>
        <authorList>
            <consortium name="The Broad Institute Genome Sequencing Platform"/>
            <person name="Cuomo C.A."/>
            <person name="Blehert D.S."/>
            <person name="Lorch J.M."/>
            <person name="Young S.K."/>
            <person name="Zeng Q."/>
            <person name="Gargeya S."/>
            <person name="Fitzgerald M."/>
            <person name="Haas B."/>
            <person name="Abouelleil A."/>
            <person name="Alvarado L."/>
            <person name="Arachchi H.M."/>
            <person name="Berlin A."/>
            <person name="Brown A."/>
            <person name="Chapman S.B."/>
            <person name="Chen Z."/>
            <person name="Dunbar C."/>
            <person name="Freedman E."/>
            <person name="Gearin G."/>
            <person name="Gellesch M."/>
            <person name="Goldberg J."/>
            <person name="Griggs A."/>
            <person name="Gujja S."/>
            <person name="Heiman D."/>
            <person name="Howarth C."/>
            <person name="Larson L."/>
            <person name="Lui A."/>
            <person name="MacDonald P.J.P."/>
            <person name="Montmayeur A."/>
            <person name="Murphy C."/>
            <person name="Neiman D."/>
            <person name="Pearson M."/>
            <person name="Priest M."/>
            <person name="Roberts A."/>
            <person name="Saif S."/>
            <person name="Shea T."/>
            <person name="Shenoy N."/>
            <person name="Sisk P."/>
            <person name="Stolte C."/>
            <person name="Sykes S."/>
            <person name="Wortman J."/>
            <person name="Nusbaum C."/>
            <person name="Birren B."/>
        </authorList>
    </citation>
    <scope>NUCLEOTIDE SEQUENCE [LARGE SCALE GENOMIC DNA]</scope>
    <source>
        <strain evidence="4">ATCC MYA-4855 / 20631-21</strain>
    </source>
</reference>
<sequence>MSNPIPPAVFPQTTTTPAKPTLSLAPSTSTPSSTHPSTYLFLLLLALLLFLITFYLISRRHRARALAARHAGVRALALDVEALTGSQHPRTLSPSTPLPPRGWRFARLLRLPTRRRVVDEDADWELDVDEVGRAPPPYVGEWKEGRGDAGLPAYEERHQPPRSSSSSDVSDCESCFDVEDKVRGGDSDTNPTDVDTDMDGHPLEYYLHQENDSESDDEIEDYKDNSLRLIDGIEQRFYRQPLSLHLPSPCTRIANLTNLQGGRRVKGVKSELERYKNLRLVCETATSNKIEEGDKGFNRKVNRILWKVAKKHHLMREKREKAVIDVEALSTIPQTNLTTTKRYTHGRHRIAIAIAIALFLQLAGFSGNRPQANLDLSYRHIAVSLLQDPEDGPHGP</sequence>
<name>L8FQM2_PSED2</name>
<dbReference type="VEuPathDB" id="FungiDB:GMDG_05777"/>
<dbReference type="AlphaFoldDB" id="L8FQM2"/>
<feature type="region of interest" description="Disordered" evidence="1">
    <location>
        <begin position="1"/>
        <end position="33"/>
    </location>
</feature>
<feature type="compositionally biased region" description="Low complexity" evidence="1">
    <location>
        <begin position="20"/>
        <end position="33"/>
    </location>
</feature>
<evidence type="ECO:0000256" key="2">
    <source>
        <dbReference type="SAM" id="Phobius"/>
    </source>
</evidence>
<dbReference type="HOGENOM" id="CLU_696615_0_0_1"/>
<accession>L8FQM2</accession>